<feature type="region of interest" description="Disordered" evidence="1">
    <location>
        <begin position="1"/>
        <end position="55"/>
    </location>
</feature>
<keyword evidence="2" id="KW-1133">Transmembrane helix</keyword>
<gene>
    <name evidence="3" type="ORF">HU200_009131</name>
</gene>
<keyword evidence="2" id="KW-0812">Transmembrane</keyword>
<comment type="caution">
    <text evidence="3">The sequence shown here is derived from an EMBL/GenBank/DDBJ whole genome shotgun (WGS) entry which is preliminary data.</text>
</comment>
<feature type="compositionally biased region" description="Basic residues" evidence="1">
    <location>
        <begin position="29"/>
        <end position="45"/>
    </location>
</feature>
<evidence type="ECO:0000256" key="1">
    <source>
        <dbReference type="SAM" id="MobiDB-lite"/>
    </source>
</evidence>
<name>A0A835FKC1_9POAL</name>
<dbReference type="AlphaFoldDB" id="A0A835FKC1"/>
<keyword evidence="4" id="KW-1185">Reference proteome</keyword>
<dbReference type="EMBL" id="JACEFO010000618">
    <property type="protein sequence ID" value="KAF8762606.1"/>
    <property type="molecule type" value="Genomic_DNA"/>
</dbReference>
<evidence type="ECO:0000256" key="2">
    <source>
        <dbReference type="SAM" id="Phobius"/>
    </source>
</evidence>
<evidence type="ECO:0000313" key="3">
    <source>
        <dbReference type="EMBL" id="KAF8762606.1"/>
    </source>
</evidence>
<dbReference type="Proteomes" id="UP000636709">
    <property type="component" value="Unassembled WGS sequence"/>
</dbReference>
<accession>A0A835FKC1</accession>
<sequence>MALATNDPRPFSSSSEWGRGWADPEIRRQRLAGRKTTGRRKRMRHSAPSGQQPTGFTTARERLAAILSKKRMRSWVRAATLQFTVGVRLTCYIPFPRTPPEWEPLALAPKPRRRNASARWPPSIFPLSGRRNQTPPSPAFAHWPLPSPSSPAGAHRCDLAAPSPACASSPSLQLDLDFLVLDFIFLVLDLIFLTSISSLCLCIRPALAMAAMAASSI</sequence>
<organism evidence="3 4">
    <name type="scientific">Digitaria exilis</name>
    <dbReference type="NCBI Taxonomy" id="1010633"/>
    <lineage>
        <taxon>Eukaryota</taxon>
        <taxon>Viridiplantae</taxon>
        <taxon>Streptophyta</taxon>
        <taxon>Embryophyta</taxon>
        <taxon>Tracheophyta</taxon>
        <taxon>Spermatophyta</taxon>
        <taxon>Magnoliopsida</taxon>
        <taxon>Liliopsida</taxon>
        <taxon>Poales</taxon>
        <taxon>Poaceae</taxon>
        <taxon>PACMAD clade</taxon>
        <taxon>Panicoideae</taxon>
        <taxon>Panicodae</taxon>
        <taxon>Paniceae</taxon>
        <taxon>Anthephorinae</taxon>
        <taxon>Digitaria</taxon>
    </lineage>
</organism>
<reference evidence="3" key="1">
    <citation type="submission" date="2020-07" db="EMBL/GenBank/DDBJ databases">
        <title>Genome sequence and genetic diversity analysis of an under-domesticated orphan crop, white fonio (Digitaria exilis).</title>
        <authorList>
            <person name="Bennetzen J.L."/>
            <person name="Chen S."/>
            <person name="Ma X."/>
            <person name="Wang X."/>
            <person name="Yssel A.E.J."/>
            <person name="Chaluvadi S.R."/>
            <person name="Johnson M."/>
            <person name="Gangashetty P."/>
            <person name="Hamidou F."/>
            <person name="Sanogo M.D."/>
            <person name="Zwaenepoel A."/>
            <person name="Wallace J."/>
            <person name="Van De Peer Y."/>
            <person name="Van Deynze A."/>
        </authorList>
    </citation>
    <scope>NUCLEOTIDE SEQUENCE</scope>
    <source>
        <tissue evidence="3">Leaves</tissue>
    </source>
</reference>
<dbReference type="OrthoDB" id="1741704at2759"/>
<evidence type="ECO:0000313" key="4">
    <source>
        <dbReference type="Proteomes" id="UP000636709"/>
    </source>
</evidence>
<keyword evidence="2" id="KW-0472">Membrane</keyword>
<proteinExistence type="predicted"/>
<protein>
    <submittedName>
        <fullName evidence="3">Uncharacterized protein</fullName>
    </submittedName>
</protein>
<feature type="transmembrane region" description="Helical" evidence="2">
    <location>
        <begin position="178"/>
        <end position="203"/>
    </location>
</feature>